<evidence type="ECO:0000313" key="2">
    <source>
        <dbReference type="EMBL" id="NMF07885.1"/>
    </source>
</evidence>
<accession>A0A7X9STW7</accession>
<dbReference type="InterPro" id="IPR029058">
    <property type="entry name" value="AB_hydrolase_fold"/>
</dbReference>
<keyword evidence="2" id="KW-0378">Hydrolase</keyword>
<dbReference type="GO" id="GO:0016787">
    <property type="term" value="F:hydrolase activity"/>
    <property type="evidence" value="ECO:0007669"/>
    <property type="project" value="UniProtKB-KW"/>
</dbReference>
<gene>
    <name evidence="2" type="ORF">HF849_24745</name>
</gene>
<dbReference type="EMBL" id="JABAGD010000087">
    <property type="protein sequence ID" value="NMF07885.1"/>
    <property type="molecule type" value="Genomic_DNA"/>
</dbReference>
<dbReference type="Pfam" id="PF00561">
    <property type="entry name" value="Abhydrolase_1"/>
    <property type="match status" value="1"/>
</dbReference>
<evidence type="ECO:0000313" key="3">
    <source>
        <dbReference type="Proteomes" id="UP000587880"/>
    </source>
</evidence>
<name>A0A7X9STW7_CLOBE</name>
<dbReference type="InterPro" id="IPR000073">
    <property type="entry name" value="AB_hydrolase_1"/>
</dbReference>
<dbReference type="SUPFAM" id="SSF53474">
    <property type="entry name" value="alpha/beta-Hydrolases"/>
    <property type="match status" value="1"/>
</dbReference>
<proteinExistence type="predicted"/>
<sequence>MDIRRQIIKGDGVEIPSIVLTPDDFKGVAIIVPGYGGSKDEELGLAYRVAEAGFKTFAIDFRGHGENGSHFDENIILDLEVVINHCKGFGKVVVIGHSLGGRIALISSSDYAIGISPALNTRFSESTMNLLITAREYRVNQKYKGIIKKVIKEIPVFEFKDDDKRAIIYGSRDIPEIISVCKNYKETAKNSSIVEIYNALHNDICTLEDTFKNIIKQLGRFFE</sequence>
<feature type="domain" description="AB hydrolase-1" evidence="1">
    <location>
        <begin position="30"/>
        <end position="111"/>
    </location>
</feature>
<evidence type="ECO:0000259" key="1">
    <source>
        <dbReference type="Pfam" id="PF00561"/>
    </source>
</evidence>
<comment type="caution">
    <text evidence="2">The sequence shown here is derived from an EMBL/GenBank/DDBJ whole genome shotgun (WGS) entry which is preliminary data.</text>
</comment>
<protein>
    <submittedName>
        <fullName evidence="2">Alpha/beta hydrolase</fullName>
    </submittedName>
</protein>
<organism evidence="2 3">
    <name type="scientific">Clostridium beijerinckii</name>
    <name type="common">Clostridium MP</name>
    <dbReference type="NCBI Taxonomy" id="1520"/>
    <lineage>
        <taxon>Bacteria</taxon>
        <taxon>Bacillati</taxon>
        <taxon>Bacillota</taxon>
        <taxon>Clostridia</taxon>
        <taxon>Eubacteriales</taxon>
        <taxon>Clostridiaceae</taxon>
        <taxon>Clostridium</taxon>
    </lineage>
</organism>
<dbReference type="AlphaFoldDB" id="A0A7X9STW7"/>
<dbReference type="Gene3D" id="3.40.50.1820">
    <property type="entry name" value="alpha/beta hydrolase"/>
    <property type="match status" value="1"/>
</dbReference>
<reference evidence="2 3" key="1">
    <citation type="submission" date="2020-04" db="EMBL/GenBank/DDBJ databases">
        <authorList>
            <person name="Hitch T.C.A."/>
            <person name="Wylensek D."/>
            <person name="Clavel T."/>
        </authorList>
    </citation>
    <scope>NUCLEOTIDE SEQUENCE [LARGE SCALE GENOMIC DNA]</scope>
    <source>
        <strain evidence="2 3">WB01_NA02</strain>
    </source>
</reference>
<dbReference type="Proteomes" id="UP000587880">
    <property type="component" value="Unassembled WGS sequence"/>
</dbReference>
<dbReference type="RefSeq" id="WP_168983498.1">
    <property type="nucleotide sequence ID" value="NZ_JABAGD010000087.1"/>
</dbReference>